<dbReference type="PANTHER" id="PTHR10459">
    <property type="entry name" value="DNA LIGASE"/>
    <property type="match status" value="1"/>
</dbReference>
<comment type="caution">
    <text evidence="36">The sequence shown here is derived from an EMBL/GenBank/DDBJ whole genome shotgun (WGS) entry which is preliminary data.</text>
</comment>
<evidence type="ECO:0000256" key="18">
    <source>
        <dbReference type="ARBA" id="ARBA00023015"/>
    </source>
</evidence>
<dbReference type="GO" id="GO:0006302">
    <property type="term" value="P:double-strand break repair"/>
    <property type="evidence" value="ECO:0007669"/>
    <property type="project" value="TreeGrafter"/>
</dbReference>
<keyword evidence="8" id="KW-0399">Innate immunity</keyword>
<comment type="catalytic activity">
    <reaction evidence="29">
        <text>L-seryl-[protein] + NAD(+) = O-(ADP-D-ribosyl)-L-seryl-[protein] + nicotinamide + H(+)</text>
        <dbReference type="Rhea" id="RHEA:58232"/>
        <dbReference type="Rhea" id="RHEA-COMP:9863"/>
        <dbReference type="Rhea" id="RHEA-COMP:15091"/>
        <dbReference type="ChEBI" id="CHEBI:15378"/>
        <dbReference type="ChEBI" id="CHEBI:17154"/>
        <dbReference type="ChEBI" id="CHEBI:29999"/>
        <dbReference type="ChEBI" id="CHEBI:57540"/>
        <dbReference type="ChEBI" id="CHEBI:142556"/>
    </reaction>
    <physiologicalReaction direction="left-to-right" evidence="29">
        <dbReference type="Rhea" id="RHEA:58233"/>
    </physiologicalReaction>
</comment>
<evidence type="ECO:0000313" key="36">
    <source>
        <dbReference type="EMBL" id="CAF1291051.1"/>
    </source>
</evidence>
<evidence type="ECO:0000256" key="15">
    <source>
        <dbReference type="ARBA" id="ARBA00022771"/>
    </source>
</evidence>
<dbReference type="EMBL" id="CAJNOU010002113">
    <property type="protein sequence ID" value="CAF1291051.1"/>
    <property type="molecule type" value="Genomic_DNA"/>
</dbReference>
<evidence type="ECO:0000256" key="8">
    <source>
        <dbReference type="ARBA" id="ARBA00022588"/>
    </source>
</evidence>
<dbReference type="GO" id="GO:0008270">
    <property type="term" value="F:zinc ion binding"/>
    <property type="evidence" value="ECO:0007669"/>
    <property type="project" value="UniProtKB-KW"/>
</dbReference>
<dbReference type="Gene3D" id="3.30.1740.10">
    <property type="entry name" value="Zinc finger, PARP-type"/>
    <property type="match status" value="2"/>
</dbReference>
<keyword evidence="7" id="KW-0021">Allosteric enzyme</keyword>
<dbReference type="SUPFAM" id="SSF56399">
    <property type="entry name" value="ADP-ribosylation"/>
    <property type="match status" value="1"/>
</dbReference>
<keyword evidence="20" id="KW-0238">DNA-binding</keyword>
<comment type="catalytic activity">
    <reaction evidence="28">
        <text>L-tyrosyl-[protein] + NAD(+) = O-(ADP-D-ribosyl)-L-tyrosyl-[protein] + nicotinamide + H(+)</text>
        <dbReference type="Rhea" id="RHEA:58236"/>
        <dbReference type="Rhea" id="RHEA-COMP:10136"/>
        <dbReference type="Rhea" id="RHEA-COMP:15092"/>
        <dbReference type="ChEBI" id="CHEBI:15378"/>
        <dbReference type="ChEBI" id="CHEBI:17154"/>
        <dbReference type="ChEBI" id="CHEBI:46858"/>
        <dbReference type="ChEBI" id="CHEBI:57540"/>
        <dbReference type="ChEBI" id="CHEBI:142557"/>
    </reaction>
    <physiologicalReaction direction="left-to-right" evidence="28">
        <dbReference type="Rhea" id="RHEA:58237"/>
    </physiologicalReaction>
</comment>
<evidence type="ECO:0000256" key="30">
    <source>
        <dbReference type="RuleBase" id="RU362114"/>
    </source>
</evidence>
<evidence type="ECO:0000259" key="32">
    <source>
        <dbReference type="PROSITE" id="PS51059"/>
    </source>
</evidence>
<dbReference type="InterPro" id="IPR049296">
    <property type="entry name" value="PARP1-like_PADR1_N"/>
</dbReference>
<dbReference type="InterPro" id="IPR012982">
    <property type="entry name" value="PARP1-like_PADR1_Zn_ribbon"/>
</dbReference>
<evidence type="ECO:0000256" key="22">
    <source>
        <dbReference type="ARBA" id="ARBA00023242"/>
    </source>
</evidence>
<comment type="subcellular location">
    <subcellularLocation>
        <location evidence="1">Chromosome</location>
    </subcellularLocation>
    <subcellularLocation>
        <location evidence="2">Cytoplasm</location>
        <location evidence="2">Cytosol</location>
    </subcellularLocation>
    <subcellularLocation>
        <location evidence="3">Nucleus</location>
        <location evidence="3">Nucleolus</location>
    </subcellularLocation>
</comment>
<evidence type="ECO:0000256" key="4">
    <source>
        <dbReference type="ARBA" id="ARBA00022454"/>
    </source>
</evidence>
<dbReference type="InterPro" id="IPR050800">
    <property type="entry name" value="ARTD/PARP"/>
</dbReference>
<keyword evidence="6" id="KW-1017">Isopeptide bond</keyword>
<keyword evidence="21" id="KW-0804">Transcription</keyword>
<sequence length="676" mass="78055">MSVESAFTVEYSKSDRSNCIACRSTIKKNTIRFGIIVQSPNFDGKILRWHHKKCFCKKVKLYDVQMIKGFESLRWKDQERIRQQIEGNSTKKKNETVRKDAFAVQYTKSNPNKCHACDSAIEADTLCLSKKDDTTISSEPNEQSDVWYHINCFNEIKDDLGFSGTAESFSGFANLKEEDQMELRQKLASPTVSNRKRKSETDEIDDATIVKQPKLEDEIQIKKEQSELLWTYKDALRKEIPRDVLKQLLEFNLQKLVSGEYNLIETVADCMAFGALEHCPECGGFIVFNYTTYKCTGNITEWTKCMYSTQSPNRKPFEIPVDVKQQYNILPKYNPKFPLKGYSIVLAGRLSKTAATLQQEIERLGAKILANVDATGRTGTIYGGKKNEQFDDQSEAIKAFETLFLDKTGNKWSDRGTFKKFPNKFYPLEIDYGNHDIQKVFDNVNANKRSNLPKLVQDLICFIFDIESMEEALLSFEIDLTKMPLGRLSRNQLNKGYQVLTELQTLITNDATNKTAIIDASNRFYTLIPHNFNRGKPIILDKIDLIQSKTEIIDNLLEIEKAYSMLKETNDQKNEHSIDDYYKKLKCSLQPVDHNSEEFHRIEQYMTNTYAPHQRKYTLKLKELFKTTREGEREKFQKWQSTENRQLLWHGSRKTNFAGILSQGLRIAPPEAPAVC</sequence>
<evidence type="ECO:0000256" key="29">
    <source>
        <dbReference type="ARBA" id="ARBA00048575"/>
    </source>
</evidence>
<keyword evidence="16" id="KW-0862">Zinc</keyword>
<evidence type="ECO:0000256" key="6">
    <source>
        <dbReference type="ARBA" id="ARBA00022499"/>
    </source>
</evidence>
<evidence type="ECO:0000256" key="10">
    <source>
        <dbReference type="ARBA" id="ARBA00022679"/>
    </source>
</evidence>
<proteinExistence type="inferred from homology"/>
<keyword evidence="12" id="KW-0479">Metal-binding</keyword>
<dbReference type="GO" id="GO:0005829">
    <property type="term" value="C:cytosol"/>
    <property type="evidence" value="ECO:0007669"/>
    <property type="project" value="UniProtKB-SubCell"/>
</dbReference>
<dbReference type="SMART" id="SM01335">
    <property type="entry name" value="PADR1"/>
    <property type="match status" value="1"/>
</dbReference>
<gene>
    <name evidence="35" type="ORF">RFH988_LOCUS23913</name>
    <name evidence="36" type="ORF">SEV965_LOCUS25773</name>
</gene>
<evidence type="ECO:0000256" key="24">
    <source>
        <dbReference type="ARBA" id="ARBA00024164"/>
    </source>
</evidence>
<keyword evidence="19 30" id="KW-0520">NAD</keyword>
<evidence type="ECO:0000256" key="17">
    <source>
        <dbReference type="ARBA" id="ARBA00022859"/>
    </source>
</evidence>
<dbReference type="Pfam" id="PF00645">
    <property type="entry name" value="zf-PARP"/>
    <property type="match status" value="2"/>
</dbReference>
<dbReference type="Gene3D" id="2.20.25.630">
    <property type="match status" value="1"/>
</dbReference>
<comment type="catalytic activity">
    <reaction evidence="27">
        <text>L-histidyl-[protein] + NAD(+) = N(tele)-(ADP-D-ribosyl)-L-histidyl-[protein] + nicotinamide + H(+)</text>
        <dbReference type="Rhea" id="RHEA:72071"/>
        <dbReference type="Rhea" id="RHEA-COMP:9745"/>
        <dbReference type="Rhea" id="RHEA-COMP:18085"/>
        <dbReference type="ChEBI" id="CHEBI:15378"/>
        <dbReference type="ChEBI" id="CHEBI:17154"/>
        <dbReference type="ChEBI" id="CHEBI:29979"/>
        <dbReference type="ChEBI" id="CHEBI:57540"/>
        <dbReference type="ChEBI" id="CHEBI:191398"/>
    </reaction>
    <physiologicalReaction direction="left-to-right" evidence="27">
        <dbReference type="Rhea" id="RHEA:72072"/>
    </physiologicalReaction>
</comment>
<dbReference type="FunFam" id="2.20.25.630:FF:000001">
    <property type="entry name" value="Poly [ADP-ribose] polymerase"/>
    <property type="match status" value="1"/>
</dbReference>
<dbReference type="InterPro" id="IPR008893">
    <property type="entry name" value="WGR_domain"/>
</dbReference>
<evidence type="ECO:0000256" key="14">
    <source>
        <dbReference type="ARBA" id="ARBA00022765"/>
    </source>
</evidence>
<dbReference type="GO" id="GO:0003950">
    <property type="term" value="F:NAD+ poly-ADP-ribosyltransferase activity"/>
    <property type="evidence" value="ECO:0007669"/>
    <property type="project" value="UniProtKB-UniRule"/>
</dbReference>
<evidence type="ECO:0000256" key="12">
    <source>
        <dbReference type="ARBA" id="ARBA00022723"/>
    </source>
</evidence>
<dbReference type="Gene3D" id="1.20.142.10">
    <property type="entry name" value="Poly(ADP-ribose) polymerase, regulatory domain"/>
    <property type="match status" value="1"/>
</dbReference>
<keyword evidence="18" id="KW-0805">Transcription regulation</keyword>
<keyword evidence="14" id="KW-0013">ADP-ribosylation</keyword>
<accession>A0A815D057</accession>
<dbReference type="SMART" id="SM01336">
    <property type="entry name" value="zf-PARP"/>
    <property type="match status" value="2"/>
</dbReference>
<dbReference type="Pfam" id="PF02877">
    <property type="entry name" value="PARP_reg"/>
    <property type="match status" value="1"/>
</dbReference>
<dbReference type="EC" id="2.4.2.-" evidence="30"/>
<dbReference type="InterPro" id="IPR012317">
    <property type="entry name" value="Poly(ADP-ribose)pol_cat_dom"/>
</dbReference>
<dbReference type="GO" id="GO:0070212">
    <property type="term" value="P:protein poly-ADP-ribosylation"/>
    <property type="evidence" value="ECO:0007669"/>
    <property type="project" value="TreeGrafter"/>
</dbReference>
<dbReference type="Pfam" id="PF08063">
    <property type="entry name" value="Zn_ribbon_PADR1"/>
    <property type="match status" value="1"/>
</dbReference>
<evidence type="ECO:0000256" key="2">
    <source>
        <dbReference type="ARBA" id="ARBA00004514"/>
    </source>
</evidence>
<keyword evidence="22" id="KW-0539">Nucleus</keyword>
<dbReference type="Pfam" id="PF00644">
    <property type="entry name" value="PARP"/>
    <property type="match status" value="1"/>
</dbReference>
<dbReference type="PROSITE" id="PS50064">
    <property type="entry name" value="ZF_PARP_2"/>
    <property type="match status" value="2"/>
</dbReference>
<evidence type="ECO:0000256" key="23">
    <source>
        <dbReference type="ARBA" id="ARBA00024159"/>
    </source>
</evidence>
<reference evidence="36" key="1">
    <citation type="submission" date="2021-02" db="EMBL/GenBank/DDBJ databases">
        <authorList>
            <person name="Nowell W R."/>
        </authorList>
    </citation>
    <scope>NUCLEOTIDE SEQUENCE</scope>
</reference>
<evidence type="ECO:0000256" key="9">
    <source>
        <dbReference type="ARBA" id="ARBA00022676"/>
    </source>
</evidence>
<feature type="domain" description="PARP catalytic" evidence="32">
    <location>
        <begin position="576"/>
        <end position="676"/>
    </location>
</feature>
<evidence type="ECO:0000313" key="35">
    <source>
        <dbReference type="EMBL" id="CAF1188426.1"/>
    </source>
</evidence>
<dbReference type="Pfam" id="PF05406">
    <property type="entry name" value="WGR"/>
    <property type="match status" value="1"/>
</dbReference>
<protein>
    <recommendedName>
        <fullName evidence="30">Poly [ADP-ribose] polymerase</fullName>
        <shortName evidence="30">PARP</shortName>
        <ecNumber evidence="30">2.4.2.-</ecNumber>
    </recommendedName>
</protein>
<keyword evidence="10 30" id="KW-0808">Transferase</keyword>
<comment type="similarity">
    <text evidence="25">Belongs to the ARTD/PARP family.</text>
</comment>
<dbReference type="Gene3D" id="3.40.50.10190">
    <property type="entry name" value="BRCT domain"/>
    <property type="match status" value="1"/>
</dbReference>
<dbReference type="PANTHER" id="PTHR10459:SF112">
    <property type="entry name" value="POLY [ADP-RIBOSE] POLYMERASE 1"/>
    <property type="match status" value="1"/>
</dbReference>
<dbReference type="GO" id="GO:0005730">
    <property type="term" value="C:nucleolus"/>
    <property type="evidence" value="ECO:0007669"/>
    <property type="project" value="UniProtKB-SubCell"/>
</dbReference>
<dbReference type="InterPro" id="IPR036930">
    <property type="entry name" value="WGR_dom_sf"/>
</dbReference>
<evidence type="ECO:0000256" key="20">
    <source>
        <dbReference type="ARBA" id="ARBA00023125"/>
    </source>
</evidence>
<dbReference type="FunFam" id="1.20.142.10:FF:000001">
    <property type="entry name" value="Poly [ADP-ribose] polymerase"/>
    <property type="match status" value="1"/>
</dbReference>
<dbReference type="GO" id="GO:0045087">
    <property type="term" value="P:innate immune response"/>
    <property type="evidence" value="ECO:0007669"/>
    <property type="project" value="UniProtKB-KW"/>
</dbReference>
<dbReference type="InterPro" id="IPR036616">
    <property type="entry name" value="Poly(ADP-ribose)pol_reg_dom_sf"/>
</dbReference>
<evidence type="ECO:0000256" key="26">
    <source>
        <dbReference type="ARBA" id="ARBA00033987"/>
    </source>
</evidence>
<evidence type="ECO:0000256" key="1">
    <source>
        <dbReference type="ARBA" id="ARBA00004286"/>
    </source>
</evidence>
<dbReference type="SMART" id="SM00773">
    <property type="entry name" value="WGR"/>
    <property type="match status" value="1"/>
</dbReference>
<evidence type="ECO:0000256" key="13">
    <source>
        <dbReference type="ARBA" id="ARBA00022737"/>
    </source>
</evidence>
<keyword evidence="15" id="KW-0863">Zinc-finger</keyword>
<dbReference type="Proteomes" id="UP000663882">
    <property type="component" value="Unassembled WGS sequence"/>
</dbReference>
<dbReference type="Gene3D" id="3.90.228.10">
    <property type="match status" value="1"/>
</dbReference>
<evidence type="ECO:0000256" key="11">
    <source>
        <dbReference type="ARBA" id="ARBA00022695"/>
    </source>
</evidence>
<dbReference type="InterPro" id="IPR004102">
    <property type="entry name" value="Poly(ADP-ribose)pol_reg_dom"/>
</dbReference>
<feature type="domain" description="PARP alpha-helical" evidence="33">
    <location>
        <begin position="449"/>
        <end position="567"/>
    </location>
</feature>
<evidence type="ECO:0000259" key="31">
    <source>
        <dbReference type="PROSITE" id="PS50064"/>
    </source>
</evidence>
<dbReference type="PROSITE" id="PS51059">
    <property type="entry name" value="PARP_CATALYTIC"/>
    <property type="match status" value="1"/>
</dbReference>
<evidence type="ECO:0000313" key="37">
    <source>
        <dbReference type="Proteomes" id="UP000663889"/>
    </source>
</evidence>
<dbReference type="PROSITE" id="PS51977">
    <property type="entry name" value="WGR"/>
    <property type="match status" value="1"/>
</dbReference>
<evidence type="ECO:0000256" key="5">
    <source>
        <dbReference type="ARBA" id="ARBA00022490"/>
    </source>
</evidence>
<dbReference type="Gene3D" id="1.10.20.130">
    <property type="match status" value="1"/>
</dbReference>
<dbReference type="InterPro" id="IPR038650">
    <property type="entry name" value="PADR1_C_dom_sf"/>
</dbReference>
<keyword evidence="13" id="KW-0677">Repeat</keyword>
<evidence type="ECO:0000256" key="28">
    <source>
        <dbReference type="ARBA" id="ARBA00048339"/>
    </source>
</evidence>
<dbReference type="InterPro" id="IPR036957">
    <property type="entry name" value="Znf_PARP_sf"/>
</dbReference>
<keyword evidence="17" id="KW-0391">Immunity</keyword>
<dbReference type="GO" id="GO:1990404">
    <property type="term" value="F:NAD+-protein mono-ADP-ribosyltransferase activity"/>
    <property type="evidence" value="ECO:0007669"/>
    <property type="project" value="TreeGrafter"/>
</dbReference>
<dbReference type="AlphaFoldDB" id="A0A815D057"/>
<dbReference type="GO" id="GO:0016779">
    <property type="term" value="F:nucleotidyltransferase activity"/>
    <property type="evidence" value="ECO:0007669"/>
    <property type="project" value="UniProtKB-KW"/>
</dbReference>
<evidence type="ECO:0000256" key="25">
    <source>
        <dbReference type="ARBA" id="ARBA00024347"/>
    </source>
</evidence>
<keyword evidence="5" id="KW-0963">Cytoplasm</keyword>
<dbReference type="PROSITE" id="PS51060">
    <property type="entry name" value="PARP_ALPHA_HD"/>
    <property type="match status" value="1"/>
</dbReference>
<organism evidence="36 37">
    <name type="scientific">Rotaria sordida</name>
    <dbReference type="NCBI Taxonomy" id="392033"/>
    <lineage>
        <taxon>Eukaryota</taxon>
        <taxon>Metazoa</taxon>
        <taxon>Spiralia</taxon>
        <taxon>Gnathifera</taxon>
        <taxon>Rotifera</taxon>
        <taxon>Eurotatoria</taxon>
        <taxon>Bdelloidea</taxon>
        <taxon>Philodinida</taxon>
        <taxon>Philodinidae</taxon>
        <taxon>Rotaria</taxon>
    </lineage>
</organism>
<dbReference type="EMBL" id="CAJNOO010001698">
    <property type="protein sequence ID" value="CAF1188426.1"/>
    <property type="molecule type" value="Genomic_DNA"/>
</dbReference>
<dbReference type="CDD" id="cd01437">
    <property type="entry name" value="parp_like"/>
    <property type="match status" value="1"/>
</dbReference>
<dbReference type="SUPFAM" id="SSF142921">
    <property type="entry name" value="WGR domain-like"/>
    <property type="match status" value="1"/>
</dbReference>
<evidence type="ECO:0000256" key="21">
    <source>
        <dbReference type="ARBA" id="ARBA00023163"/>
    </source>
</evidence>
<comment type="catalytic activity">
    <reaction evidence="23">
        <text>L-glutamyl-[protein] + NAD(+) = 5-O-(ADP-D-ribosyl)-L-glutamyl-[protein] + nicotinamide</text>
        <dbReference type="Rhea" id="RHEA:58224"/>
        <dbReference type="Rhea" id="RHEA-COMP:10208"/>
        <dbReference type="Rhea" id="RHEA-COMP:15089"/>
        <dbReference type="ChEBI" id="CHEBI:17154"/>
        <dbReference type="ChEBI" id="CHEBI:29973"/>
        <dbReference type="ChEBI" id="CHEBI:57540"/>
        <dbReference type="ChEBI" id="CHEBI:142540"/>
    </reaction>
    <physiologicalReaction direction="left-to-right" evidence="23">
        <dbReference type="Rhea" id="RHEA:58225"/>
    </physiologicalReaction>
</comment>
<dbReference type="SUPFAM" id="SSF57716">
    <property type="entry name" value="Glucocorticoid receptor-like (DNA-binding domain)"/>
    <property type="match status" value="2"/>
</dbReference>
<evidence type="ECO:0000256" key="7">
    <source>
        <dbReference type="ARBA" id="ARBA00022533"/>
    </source>
</evidence>
<feature type="domain" description="WGR" evidence="34">
    <location>
        <begin position="316"/>
        <end position="425"/>
    </location>
</feature>
<dbReference type="GO" id="GO:0003677">
    <property type="term" value="F:DNA binding"/>
    <property type="evidence" value="ECO:0007669"/>
    <property type="project" value="UniProtKB-KW"/>
</dbReference>
<evidence type="ECO:0000256" key="19">
    <source>
        <dbReference type="ARBA" id="ARBA00023027"/>
    </source>
</evidence>
<feature type="domain" description="PARP-type" evidence="31">
    <location>
        <begin position="102"/>
        <end position="191"/>
    </location>
</feature>
<keyword evidence="4" id="KW-0158">Chromosome</keyword>
<comment type="catalytic activity">
    <reaction evidence="26">
        <text>NAD(+) + (ADP-D-ribosyl)n-acceptor = nicotinamide + (ADP-D-ribosyl)n+1-acceptor + H(+).</text>
        <dbReference type="EC" id="2.4.2.30"/>
    </reaction>
</comment>
<evidence type="ECO:0000259" key="34">
    <source>
        <dbReference type="PROSITE" id="PS51977"/>
    </source>
</evidence>
<dbReference type="SUPFAM" id="SSF47587">
    <property type="entry name" value="Domain of poly(ADP-ribose) polymerase"/>
    <property type="match status" value="1"/>
</dbReference>
<dbReference type="InterPro" id="IPR036420">
    <property type="entry name" value="BRCT_dom_sf"/>
</dbReference>
<dbReference type="OrthoDB" id="429950at2759"/>
<evidence type="ECO:0000259" key="33">
    <source>
        <dbReference type="PROSITE" id="PS51060"/>
    </source>
</evidence>
<name>A0A815D057_9BILA</name>
<comment type="catalytic activity">
    <reaction evidence="24">
        <text>L-aspartyl-[protein] + NAD(+) = 4-O-(ADP-D-ribosyl)-L-aspartyl-[protein] + nicotinamide</text>
        <dbReference type="Rhea" id="RHEA:54424"/>
        <dbReference type="Rhea" id="RHEA-COMP:9867"/>
        <dbReference type="Rhea" id="RHEA-COMP:13832"/>
        <dbReference type="ChEBI" id="CHEBI:17154"/>
        <dbReference type="ChEBI" id="CHEBI:29961"/>
        <dbReference type="ChEBI" id="CHEBI:57540"/>
        <dbReference type="ChEBI" id="CHEBI:138102"/>
    </reaction>
    <physiologicalReaction direction="left-to-right" evidence="24">
        <dbReference type="Rhea" id="RHEA:54425"/>
    </physiologicalReaction>
</comment>
<dbReference type="GO" id="GO:0005694">
    <property type="term" value="C:chromosome"/>
    <property type="evidence" value="ECO:0007669"/>
    <property type="project" value="UniProtKB-SubCell"/>
</dbReference>
<dbReference type="Pfam" id="PF21728">
    <property type="entry name" value="PADR1_N"/>
    <property type="match status" value="1"/>
</dbReference>
<keyword evidence="11" id="KW-0548">Nucleotidyltransferase</keyword>
<dbReference type="InterPro" id="IPR001510">
    <property type="entry name" value="Znf_PARP"/>
</dbReference>
<dbReference type="Proteomes" id="UP000663889">
    <property type="component" value="Unassembled WGS sequence"/>
</dbReference>
<feature type="domain" description="PARP-type" evidence="31">
    <location>
        <begin position="7"/>
        <end position="89"/>
    </location>
</feature>
<evidence type="ECO:0000256" key="16">
    <source>
        <dbReference type="ARBA" id="ARBA00022833"/>
    </source>
</evidence>
<evidence type="ECO:0000256" key="27">
    <source>
        <dbReference type="ARBA" id="ARBA00048241"/>
    </source>
</evidence>
<evidence type="ECO:0000256" key="3">
    <source>
        <dbReference type="ARBA" id="ARBA00004604"/>
    </source>
</evidence>
<keyword evidence="9 30" id="KW-0328">Glycosyltransferase</keyword>
<dbReference type="PROSITE" id="PS52007">
    <property type="entry name" value="PADR1"/>
    <property type="match status" value="1"/>
</dbReference>